<keyword evidence="2" id="KW-0812">Transmembrane</keyword>
<sequence length="826" mass="89980">MSSYRRPVMMINDDESRTSSHHSHHSSSTRSRQLLQRHHVEIATLSLPAAASASGVQTGDGTEFVLQASAHVIGQLVDSEQQTQQQIQRQIDQSAAAAAVCVHAHQNQNPHPPTINAPCVEGVVDLEMVSQLVSGVTEKEFVHLLHQDASRGHTHHELVGEHENSTVASRTRMSSIGDVDLELMIAEDGGEHQSLLQQSLNENGATTACLSLSADPFVHTLGEIHHQEQMTKDKSAVEDGDEVTFVETIEASDAVDTDFRNSYYPEGIEKEDDGQVTVSREAFLLSIPATETATADASGMAGSYYSGGGTDVTQRGTENIFLLALPEMIVQKDEEDSKGGHNLESGNLLRTSATNVAHTMAEFAREDIYPLFEHAFQPLPTDIRHIELRVSTAIPTDSTGLEDLRDEEVHLDVVVDRKVPLIGYVILVSGLVSLSSVGAAFDLQQGGVTPEMKAFWRFSSTAILLLFLSAKSLNREEFGKFTWNELWVWMPFAGAMYGFMCTAFVIALEMTSLVNAFILSNMASLIIIGSKFLLGRPVLFYEGLGALIGFAGALICAVAGQSSGDGLNSSNTVMLGNVLAFLASVATALYLAVAKKLRPKVDLFVFMLLIFTYASISVLVYMKFIGQACEFSFDYVIGTFGWLQFQKDRLPLELWMAIVCNLIGTCGYVALLKYFDPVVVTMVMLMEPIFAAFMGAAVGVSTLPGWVTWAGDGVVTIGSIMVISSGSKKTESVDATEALHTIEEEYGPDKHELKKSPMLTRSPMLAKNSITMKSPLILKSPANARHPTKQRGKDWVANEEVEFVSVNAKSRAYSMGGDGNHRVVWN</sequence>
<dbReference type="PANTHER" id="PTHR22911">
    <property type="entry name" value="ACYL-MALONYL CONDENSING ENZYME-RELATED"/>
    <property type="match status" value="1"/>
</dbReference>
<dbReference type="EMBL" id="CM000638">
    <property type="protein sequence ID" value="EED96322.1"/>
    <property type="molecule type" value="Genomic_DNA"/>
</dbReference>
<feature type="transmembrane region" description="Helical" evidence="2">
    <location>
        <begin position="603"/>
        <end position="622"/>
    </location>
</feature>
<feature type="transmembrane region" description="Helical" evidence="2">
    <location>
        <begin position="539"/>
        <end position="560"/>
    </location>
</feature>
<feature type="transmembrane region" description="Helical" evidence="2">
    <location>
        <begin position="678"/>
        <end position="700"/>
    </location>
</feature>
<keyword evidence="2" id="KW-0472">Membrane</keyword>
<feature type="transmembrane region" description="Helical" evidence="2">
    <location>
        <begin position="572"/>
        <end position="591"/>
    </location>
</feature>
<feature type="transmembrane region" description="Helical" evidence="2">
    <location>
        <begin position="706"/>
        <end position="723"/>
    </location>
</feature>
<gene>
    <name evidence="3" type="ORF">THAPSDRAFT_1197</name>
</gene>
<protein>
    <recommendedName>
        <fullName evidence="5">EamA domain-containing protein</fullName>
    </recommendedName>
</protein>
<evidence type="ECO:0008006" key="5">
    <source>
        <dbReference type="Google" id="ProtNLM"/>
    </source>
</evidence>
<feature type="region of interest" description="Disordered" evidence="1">
    <location>
        <begin position="1"/>
        <end position="33"/>
    </location>
</feature>
<dbReference type="HOGENOM" id="CLU_343088_0_0_1"/>
<dbReference type="InParanoid" id="B8BQ86"/>
<dbReference type="GeneID" id="7445629"/>
<dbReference type="GO" id="GO:0016020">
    <property type="term" value="C:membrane"/>
    <property type="evidence" value="ECO:0000318"/>
    <property type="project" value="GO_Central"/>
</dbReference>
<feature type="transmembrane region" description="Helical" evidence="2">
    <location>
        <begin position="421"/>
        <end position="443"/>
    </location>
</feature>
<accession>B8BQ86</accession>
<feature type="transmembrane region" description="Helical" evidence="2">
    <location>
        <begin position="486"/>
        <end position="507"/>
    </location>
</feature>
<feature type="transmembrane region" description="Helical" evidence="2">
    <location>
        <begin position="654"/>
        <end position="671"/>
    </location>
</feature>
<evidence type="ECO:0000313" key="3">
    <source>
        <dbReference type="EMBL" id="EED96322.1"/>
    </source>
</evidence>
<keyword evidence="2" id="KW-1133">Transmembrane helix</keyword>
<dbReference type="InterPro" id="IPR037185">
    <property type="entry name" value="EmrE-like"/>
</dbReference>
<proteinExistence type="predicted"/>
<dbReference type="RefSeq" id="XP_002286681.1">
    <property type="nucleotide sequence ID" value="XM_002286645.1"/>
</dbReference>
<reference evidence="3 4" key="1">
    <citation type="journal article" date="2004" name="Science">
        <title>The genome of the diatom Thalassiosira pseudonana: ecology, evolution, and metabolism.</title>
        <authorList>
            <person name="Armbrust E.V."/>
            <person name="Berges J.A."/>
            <person name="Bowler C."/>
            <person name="Green B.R."/>
            <person name="Martinez D."/>
            <person name="Putnam N.H."/>
            <person name="Zhou S."/>
            <person name="Allen A.E."/>
            <person name="Apt K.E."/>
            <person name="Bechner M."/>
            <person name="Brzezinski M.A."/>
            <person name="Chaal B.K."/>
            <person name="Chiovitti A."/>
            <person name="Davis A.K."/>
            <person name="Demarest M.S."/>
            <person name="Detter J.C."/>
            <person name="Glavina T."/>
            <person name="Goodstein D."/>
            <person name="Hadi M.Z."/>
            <person name="Hellsten U."/>
            <person name="Hildebrand M."/>
            <person name="Jenkins B.D."/>
            <person name="Jurka J."/>
            <person name="Kapitonov V.V."/>
            <person name="Kroger N."/>
            <person name="Lau W.W."/>
            <person name="Lane T.W."/>
            <person name="Larimer F.W."/>
            <person name="Lippmeier J.C."/>
            <person name="Lucas S."/>
            <person name="Medina M."/>
            <person name="Montsant A."/>
            <person name="Obornik M."/>
            <person name="Parker M.S."/>
            <person name="Palenik B."/>
            <person name="Pazour G.J."/>
            <person name="Richardson P.M."/>
            <person name="Rynearson T.A."/>
            <person name="Saito M.A."/>
            <person name="Schwartz D.C."/>
            <person name="Thamatrakoln K."/>
            <person name="Valentin K."/>
            <person name="Vardi A."/>
            <person name="Wilkerson F.P."/>
            <person name="Rokhsar D.S."/>
        </authorList>
    </citation>
    <scope>NUCLEOTIDE SEQUENCE [LARGE SCALE GENOMIC DNA]</scope>
    <source>
        <strain evidence="3 4">CCMP1335</strain>
    </source>
</reference>
<evidence type="ECO:0000313" key="4">
    <source>
        <dbReference type="Proteomes" id="UP000001449"/>
    </source>
</evidence>
<keyword evidence="4" id="KW-1185">Reference proteome</keyword>
<feature type="transmembrane region" description="Helical" evidence="2">
    <location>
        <begin position="455"/>
        <end position="474"/>
    </location>
</feature>
<dbReference type="Proteomes" id="UP000001449">
    <property type="component" value="Chromosome 1"/>
</dbReference>
<name>B8BQ86_THAPS</name>
<evidence type="ECO:0000256" key="1">
    <source>
        <dbReference type="SAM" id="MobiDB-lite"/>
    </source>
</evidence>
<dbReference type="eggNOG" id="ENOG502QWFD">
    <property type="taxonomic scope" value="Eukaryota"/>
</dbReference>
<organism evidence="3 4">
    <name type="scientific">Thalassiosira pseudonana</name>
    <name type="common">Marine diatom</name>
    <name type="synonym">Cyclotella nana</name>
    <dbReference type="NCBI Taxonomy" id="35128"/>
    <lineage>
        <taxon>Eukaryota</taxon>
        <taxon>Sar</taxon>
        <taxon>Stramenopiles</taxon>
        <taxon>Ochrophyta</taxon>
        <taxon>Bacillariophyta</taxon>
        <taxon>Coscinodiscophyceae</taxon>
        <taxon>Thalassiosirophycidae</taxon>
        <taxon>Thalassiosirales</taxon>
        <taxon>Thalassiosiraceae</taxon>
        <taxon>Thalassiosira</taxon>
    </lineage>
</organism>
<feature type="transmembrane region" description="Helical" evidence="2">
    <location>
        <begin position="513"/>
        <end position="534"/>
    </location>
</feature>
<reference evidence="3 4" key="2">
    <citation type="journal article" date="2008" name="Nature">
        <title>The Phaeodactylum genome reveals the evolutionary history of diatom genomes.</title>
        <authorList>
            <person name="Bowler C."/>
            <person name="Allen A.E."/>
            <person name="Badger J.H."/>
            <person name="Grimwood J."/>
            <person name="Jabbari K."/>
            <person name="Kuo A."/>
            <person name="Maheswari U."/>
            <person name="Martens C."/>
            <person name="Maumus F."/>
            <person name="Otillar R.P."/>
            <person name="Rayko E."/>
            <person name="Salamov A."/>
            <person name="Vandepoele K."/>
            <person name="Beszteri B."/>
            <person name="Gruber A."/>
            <person name="Heijde M."/>
            <person name="Katinka M."/>
            <person name="Mock T."/>
            <person name="Valentin K."/>
            <person name="Verret F."/>
            <person name="Berges J.A."/>
            <person name="Brownlee C."/>
            <person name="Cadoret J.P."/>
            <person name="Chiovitti A."/>
            <person name="Choi C.J."/>
            <person name="Coesel S."/>
            <person name="De Martino A."/>
            <person name="Detter J.C."/>
            <person name="Durkin C."/>
            <person name="Falciatore A."/>
            <person name="Fournet J."/>
            <person name="Haruta M."/>
            <person name="Huysman M.J."/>
            <person name="Jenkins B.D."/>
            <person name="Jiroutova K."/>
            <person name="Jorgensen R.E."/>
            <person name="Joubert Y."/>
            <person name="Kaplan A."/>
            <person name="Kroger N."/>
            <person name="Kroth P.G."/>
            <person name="La Roche J."/>
            <person name="Lindquist E."/>
            <person name="Lommer M."/>
            <person name="Martin-Jezequel V."/>
            <person name="Lopez P.J."/>
            <person name="Lucas S."/>
            <person name="Mangogna M."/>
            <person name="McGinnis K."/>
            <person name="Medlin L.K."/>
            <person name="Montsant A."/>
            <person name="Oudot-Le Secq M.P."/>
            <person name="Napoli C."/>
            <person name="Obornik M."/>
            <person name="Parker M.S."/>
            <person name="Petit J.L."/>
            <person name="Porcel B.M."/>
            <person name="Poulsen N."/>
            <person name="Robison M."/>
            <person name="Rychlewski L."/>
            <person name="Rynearson T.A."/>
            <person name="Schmutz J."/>
            <person name="Shapiro H."/>
            <person name="Siaut M."/>
            <person name="Stanley M."/>
            <person name="Sussman M.R."/>
            <person name="Taylor A.R."/>
            <person name="Vardi A."/>
            <person name="von Dassow P."/>
            <person name="Vyverman W."/>
            <person name="Willis A."/>
            <person name="Wyrwicz L.S."/>
            <person name="Rokhsar D.S."/>
            <person name="Weissenbach J."/>
            <person name="Armbrust E.V."/>
            <person name="Green B.R."/>
            <person name="Van de Peer Y."/>
            <person name="Grigoriev I.V."/>
        </authorList>
    </citation>
    <scope>NUCLEOTIDE SEQUENCE [LARGE SCALE GENOMIC DNA]</scope>
    <source>
        <strain evidence="3 4">CCMP1335</strain>
    </source>
</reference>
<dbReference type="SUPFAM" id="SSF103481">
    <property type="entry name" value="Multidrug resistance efflux transporter EmrE"/>
    <property type="match status" value="1"/>
</dbReference>
<dbReference type="PaxDb" id="35128-Thaps1197"/>
<dbReference type="AlphaFoldDB" id="B8BQ86"/>
<evidence type="ECO:0000256" key="2">
    <source>
        <dbReference type="SAM" id="Phobius"/>
    </source>
</evidence>
<dbReference type="KEGG" id="tps:THAPSDRAFT_1197"/>
<dbReference type="PANTHER" id="PTHR22911:SF76">
    <property type="entry name" value="EAMA DOMAIN-CONTAINING PROTEIN"/>
    <property type="match status" value="1"/>
</dbReference>